<comment type="caution">
    <text evidence="1">The sequence shown here is derived from an EMBL/GenBank/DDBJ whole genome shotgun (WGS) entry which is preliminary data.</text>
</comment>
<dbReference type="Proteomes" id="UP001142489">
    <property type="component" value="Unassembled WGS sequence"/>
</dbReference>
<keyword evidence="2" id="KW-1185">Reference proteome</keyword>
<accession>A0A9Q0XSU6</accession>
<sequence>MKGSFRWILGIFEISGTLPISEAKDPSNNRLPGFWMAHPTSEKENARFAISNAVMQLVRSAIRQMKQHA</sequence>
<proteinExistence type="predicted"/>
<gene>
    <name evidence="1" type="ORF">JRQ81_016427</name>
</gene>
<dbReference type="AlphaFoldDB" id="A0A9Q0XSU6"/>
<dbReference type="EMBL" id="JAPFRF010000007">
    <property type="protein sequence ID" value="KAJ7326668.1"/>
    <property type="molecule type" value="Genomic_DNA"/>
</dbReference>
<evidence type="ECO:0000313" key="1">
    <source>
        <dbReference type="EMBL" id="KAJ7326668.1"/>
    </source>
</evidence>
<evidence type="ECO:0000313" key="2">
    <source>
        <dbReference type="Proteomes" id="UP001142489"/>
    </source>
</evidence>
<organism evidence="1 2">
    <name type="scientific">Phrynocephalus forsythii</name>
    <dbReference type="NCBI Taxonomy" id="171643"/>
    <lineage>
        <taxon>Eukaryota</taxon>
        <taxon>Metazoa</taxon>
        <taxon>Chordata</taxon>
        <taxon>Craniata</taxon>
        <taxon>Vertebrata</taxon>
        <taxon>Euteleostomi</taxon>
        <taxon>Lepidosauria</taxon>
        <taxon>Squamata</taxon>
        <taxon>Bifurcata</taxon>
        <taxon>Unidentata</taxon>
        <taxon>Episquamata</taxon>
        <taxon>Toxicofera</taxon>
        <taxon>Iguania</taxon>
        <taxon>Acrodonta</taxon>
        <taxon>Agamidae</taxon>
        <taxon>Agaminae</taxon>
        <taxon>Phrynocephalus</taxon>
    </lineage>
</organism>
<protein>
    <submittedName>
        <fullName evidence="1">Uncharacterized protein</fullName>
    </submittedName>
</protein>
<name>A0A9Q0XSU6_9SAUR</name>
<reference evidence="1" key="1">
    <citation type="journal article" date="2023" name="DNA Res.">
        <title>Chromosome-level genome assembly of Phrynocephalus forsythii using third-generation DNA sequencing and Hi-C analysis.</title>
        <authorList>
            <person name="Qi Y."/>
            <person name="Zhao W."/>
            <person name="Zhao Y."/>
            <person name="Niu C."/>
            <person name="Cao S."/>
            <person name="Zhang Y."/>
        </authorList>
    </citation>
    <scope>NUCLEOTIDE SEQUENCE</scope>
    <source>
        <tissue evidence="1">Muscle</tissue>
    </source>
</reference>